<evidence type="ECO:0000256" key="1">
    <source>
        <dbReference type="SAM" id="Phobius"/>
    </source>
</evidence>
<feature type="transmembrane region" description="Helical" evidence="1">
    <location>
        <begin position="223"/>
        <end position="242"/>
    </location>
</feature>
<keyword evidence="3" id="KW-1185">Reference proteome</keyword>
<protein>
    <submittedName>
        <fullName evidence="2">Uncharacterized protein</fullName>
    </submittedName>
</protein>
<gene>
    <name evidence="2" type="ORF">SAMN06265373_102706</name>
</gene>
<evidence type="ECO:0000313" key="3">
    <source>
        <dbReference type="Proteomes" id="UP001157961"/>
    </source>
</evidence>
<feature type="transmembrane region" description="Helical" evidence="1">
    <location>
        <begin position="138"/>
        <end position="158"/>
    </location>
</feature>
<name>A0ABY1NP40_9RHOB</name>
<reference evidence="2 3" key="1">
    <citation type="submission" date="2017-05" db="EMBL/GenBank/DDBJ databases">
        <authorList>
            <person name="Varghese N."/>
            <person name="Submissions S."/>
        </authorList>
    </citation>
    <scope>NUCLEOTIDE SEQUENCE [LARGE SCALE GENOMIC DNA]</scope>
    <source>
        <strain evidence="2 3">DSM 29734</strain>
    </source>
</reference>
<comment type="caution">
    <text evidence="2">The sequence shown here is derived from an EMBL/GenBank/DDBJ whole genome shotgun (WGS) entry which is preliminary data.</text>
</comment>
<dbReference type="Proteomes" id="UP001157961">
    <property type="component" value="Unassembled WGS sequence"/>
</dbReference>
<dbReference type="RefSeq" id="WP_283425423.1">
    <property type="nucleotide sequence ID" value="NZ_FXTY01000002.1"/>
</dbReference>
<proteinExistence type="predicted"/>
<feature type="transmembrane region" description="Helical" evidence="1">
    <location>
        <begin position="78"/>
        <end position="97"/>
    </location>
</feature>
<keyword evidence="1" id="KW-0812">Transmembrane</keyword>
<feature type="transmembrane region" description="Helical" evidence="1">
    <location>
        <begin position="194"/>
        <end position="211"/>
    </location>
</feature>
<keyword evidence="1" id="KW-1133">Transmembrane helix</keyword>
<sequence>MTATLYGDITWREVLAVLLISFTHIGTTPFIKRFPKISRWLLDFSSGIGLGYAFLYLLPKIAVMTLKVGAQFPDLGVLFEHQLYAFLMIGFLIYYLVDFKPQDNKPARTAITLNAISFSTYNVLIGITITHFQSNLTVAYAVAVFVFSVHLFGVNSFLYREYAHAFSRWMAPLFMVSMYLGCVLGNHIDKGHFYQSIATAVVGGIIIILSIRLKLPPRARVNVSAFLIGVACAMLATAGYAII</sequence>
<organism evidence="2 3">
    <name type="scientific">Shimia sagamensis</name>
    <dbReference type="NCBI Taxonomy" id="1566352"/>
    <lineage>
        <taxon>Bacteria</taxon>
        <taxon>Pseudomonadati</taxon>
        <taxon>Pseudomonadota</taxon>
        <taxon>Alphaproteobacteria</taxon>
        <taxon>Rhodobacterales</taxon>
        <taxon>Roseobacteraceae</taxon>
    </lineage>
</organism>
<feature type="transmembrane region" description="Helical" evidence="1">
    <location>
        <begin position="40"/>
        <end position="58"/>
    </location>
</feature>
<keyword evidence="1" id="KW-0472">Membrane</keyword>
<feature type="transmembrane region" description="Helical" evidence="1">
    <location>
        <begin position="170"/>
        <end position="188"/>
    </location>
</feature>
<dbReference type="EMBL" id="FXTY01000002">
    <property type="protein sequence ID" value="SMP14602.1"/>
    <property type="molecule type" value="Genomic_DNA"/>
</dbReference>
<accession>A0ABY1NP40</accession>
<evidence type="ECO:0000313" key="2">
    <source>
        <dbReference type="EMBL" id="SMP14602.1"/>
    </source>
</evidence>
<feature type="transmembrane region" description="Helical" evidence="1">
    <location>
        <begin position="109"/>
        <end position="132"/>
    </location>
</feature>